<dbReference type="Proteomes" id="UP000095255">
    <property type="component" value="Unassembled WGS sequence"/>
</dbReference>
<dbReference type="PROSITE" id="PS51459">
    <property type="entry name" value="FIDO"/>
    <property type="match status" value="1"/>
</dbReference>
<evidence type="ECO:0000256" key="1">
    <source>
        <dbReference type="PIRSR" id="PIRSR640198-1"/>
    </source>
</evidence>
<feature type="domain" description="Fido" evidence="4">
    <location>
        <begin position="91"/>
        <end position="228"/>
    </location>
</feature>
<dbReference type="InterPro" id="IPR036597">
    <property type="entry name" value="Fido-like_dom_sf"/>
</dbReference>
<evidence type="ECO:0000313" key="6">
    <source>
        <dbReference type="Proteomes" id="UP000095255"/>
    </source>
</evidence>
<dbReference type="InterPro" id="IPR003812">
    <property type="entry name" value="Fido"/>
</dbReference>
<dbReference type="GO" id="GO:0005524">
    <property type="term" value="F:ATP binding"/>
    <property type="evidence" value="ECO:0007669"/>
    <property type="project" value="UniProtKB-KW"/>
</dbReference>
<dbReference type="Gene3D" id="1.10.3290.10">
    <property type="entry name" value="Fido-like domain"/>
    <property type="match status" value="1"/>
</dbReference>
<evidence type="ECO:0000259" key="4">
    <source>
        <dbReference type="PROSITE" id="PS51459"/>
    </source>
</evidence>
<dbReference type="STRING" id="1390249.BHU72_10010"/>
<feature type="binding site" evidence="2">
    <location>
        <begin position="206"/>
        <end position="207"/>
    </location>
    <ligand>
        <name>ATP</name>
        <dbReference type="ChEBI" id="CHEBI:30616"/>
    </ligand>
</feature>
<sequence length="242" mass="28107">MFERIEQKKNLLDQKRPLPVHTVKSIRESILLEWTYNSNAIEGNTLTLSETKVVLEGITVGGKTMKEHLEATNHKEAILYVEDIVHNKETFSEWQIKNIHQIILKGIDEQNAGIYRKENVLISGAMHIPPDFMLVPDQMGKLLKWYHEEGQSLHVIQRAAILHIVFVKIHPFVDGNGRTARMLLNLELMKHGYPPLIIKKEERLQYYNALDKAHTTEDYNDFYQLVSEALVRSLDVYLKLIK</sequence>
<feature type="active site" evidence="1">
    <location>
        <position position="170"/>
    </location>
</feature>
<dbReference type="EMBL" id="MJAT01000002">
    <property type="protein sequence ID" value="OEH86586.1"/>
    <property type="molecule type" value="Genomic_DNA"/>
</dbReference>
<dbReference type="AlphaFoldDB" id="A0A1E5L8Y6"/>
<protein>
    <submittedName>
        <fullName evidence="5">Cell filamentation protein Fic</fullName>
    </submittedName>
</protein>
<dbReference type="SUPFAM" id="SSF140931">
    <property type="entry name" value="Fic-like"/>
    <property type="match status" value="1"/>
</dbReference>
<gene>
    <name evidence="5" type="ORF">BHU72_10010</name>
</gene>
<dbReference type="OrthoDB" id="9813719at2"/>
<evidence type="ECO:0000256" key="2">
    <source>
        <dbReference type="PIRSR" id="PIRSR640198-2"/>
    </source>
</evidence>
<proteinExistence type="predicted"/>
<name>A0A1E5L8Y6_9FIRM</name>
<keyword evidence="6" id="KW-1185">Reference proteome</keyword>
<dbReference type="InterPro" id="IPR040198">
    <property type="entry name" value="Fido_containing"/>
</dbReference>
<dbReference type="PANTHER" id="PTHR13504:SF38">
    <property type="entry name" value="FIDO DOMAIN-CONTAINING PROTEIN"/>
    <property type="match status" value="1"/>
</dbReference>
<reference evidence="5 6" key="1">
    <citation type="submission" date="2016-09" db="EMBL/GenBank/DDBJ databases">
        <title>Desulfuribacillus arsenicus sp. nov., an obligately anaerobic, dissimilatory arsenic- and antimonate-reducing bacterium isolated from anoxic sediments.</title>
        <authorList>
            <person name="Abin C.A."/>
            <person name="Hollibaugh J.T."/>
        </authorList>
    </citation>
    <scope>NUCLEOTIDE SEQUENCE [LARGE SCALE GENOMIC DNA]</scope>
    <source>
        <strain evidence="5 6">MLFW-2</strain>
    </source>
</reference>
<accession>A0A1E5L8Y6</accession>
<dbReference type="PANTHER" id="PTHR13504">
    <property type="entry name" value="FIDO DOMAIN-CONTAINING PROTEIN DDB_G0283145"/>
    <property type="match status" value="1"/>
</dbReference>
<keyword evidence="2" id="KW-0067">ATP-binding</keyword>
<comment type="caution">
    <text evidence="5">The sequence shown here is derived from an EMBL/GenBank/DDBJ whole genome shotgun (WGS) entry which is preliminary data.</text>
</comment>
<keyword evidence="2" id="KW-0547">Nucleotide-binding</keyword>
<dbReference type="Pfam" id="PF02661">
    <property type="entry name" value="Fic"/>
    <property type="match status" value="1"/>
</dbReference>
<dbReference type="RefSeq" id="WP_069700953.1">
    <property type="nucleotide sequence ID" value="NZ_MJAT01000002.1"/>
</dbReference>
<organism evidence="5 6">
    <name type="scientific">Desulfuribacillus stibiiarsenatis</name>
    <dbReference type="NCBI Taxonomy" id="1390249"/>
    <lineage>
        <taxon>Bacteria</taxon>
        <taxon>Bacillati</taxon>
        <taxon>Bacillota</taxon>
        <taxon>Desulfuribacillia</taxon>
        <taxon>Desulfuribacillales</taxon>
        <taxon>Desulfuribacillaceae</taxon>
        <taxon>Desulfuribacillus</taxon>
    </lineage>
</organism>
<feature type="site" description="Important for autoinhibition of adenylyltransferase activity" evidence="3">
    <location>
        <position position="42"/>
    </location>
</feature>
<evidence type="ECO:0000313" key="5">
    <source>
        <dbReference type="EMBL" id="OEH86586.1"/>
    </source>
</evidence>
<feature type="binding site" evidence="2">
    <location>
        <begin position="174"/>
        <end position="181"/>
    </location>
    <ligand>
        <name>ATP</name>
        <dbReference type="ChEBI" id="CHEBI:30616"/>
    </ligand>
</feature>
<evidence type="ECO:0000256" key="3">
    <source>
        <dbReference type="PIRSR" id="PIRSR640198-3"/>
    </source>
</evidence>